<dbReference type="AlphaFoldDB" id="A0A918C9B9"/>
<name>A0A918C9B9_9DEIO</name>
<keyword evidence="5" id="KW-1185">Reference proteome</keyword>
<keyword evidence="3" id="KW-0472">Membrane</keyword>
<accession>A0A918C9B9</accession>
<reference evidence="4" key="1">
    <citation type="journal article" date="2014" name="Int. J. Syst. Evol. Microbiol.">
        <title>Complete genome sequence of Corynebacterium casei LMG S-19264T (=DSM 44701T), isolated from a smear-ripened cheese.</title>
        <authorList>
            <consortium name="US DOE Joint Genome Institute (JGI-PGF)"/>
            <person name="Walter F."/>
            <person name="Albersmeier A."/>
            <person name="Kalinowski J."/>
            <person name="Ruckert C."/>
        </authorList>
    </citation>
    <scope>NUCLEOTIDE SEQUENCE</scope>
    <source>
        <strain evidence="4">JCM 31311</strain>
    </source>
</reference>
<dbReference type="GO" id="GO:0009279">
    <property type="term" value="C:cell outer membrane"/>
    <property type="evidence" value="ECO:0007669"/>
    <property type="project" value="UniProtKB-SubCell"/>
</dbReference>
<dbReference type="Pfam" id="PF07963">
    <property type="entry name" value="N_methyl"/>
    <property type="match status" value="1"/>
</dbReference>
<gene>
    <name evidence="4" type="ORF">GCM10008957_23470</name>
</gene>
<comment type="subcellular location">
    <subcellularLocation>
        <location evidence="1">Cell outer membrane</location>
    </subcellularLocation>
</comment>
<evidence type="ECO:0000256" key="3">
    <source>
        <dbReference type="SAM" id="Phobius"/>
    </source>
</evidence>
<proteinExistence type="predicted"/>
<evidence type="ECO:0000313" key="5">
    <source>
        <dbReference type="Proteomes" id="UP000603865"/>
    </source>
</evidence>
<feature type="transmembrane region" description="Helical" evidence="3">
    <location>
        <begin position="12"/>
        <end position="31"/>
    </location>
</feature>
<comment type="caution">
    <text evidence="4">The sequence shown here is derived from an EMBL/GenBank/DDBJ whole genome shotgun (WGS) entry which is preliminary data.</text>
</comment>
<organism evidence="4 5">
    <name type="scientific">Deinococcus ruber</name>
    <dbReference type="NCBI Taxonomy" id="1848197"/>
    <lineage>
        <taxon>Bacteria</taxon>
        <taxon>Thermotogati</taxon>
        <taxon>Deinococcota</taxon>
        <taxon>Deinococci</taxon>
        <taxon>Deinococcales</taxon>
        <taxon>Deinococcaceae</taxon>
        <taxon>Deinococcus</taxon>
    </lineage>
</organism>
<evidence type="ECO:0008006" key="6">
    <source>
        <dbReference type="Google" id="ProtNLM"/>
    </source>
</evidence>
<dbReference type="RefSeq" id="WP_189090571.1">
    <property type="nucleotide sequence ID" value="NZ_BMQL01000011.1"/>
</dbReference>
<dbReference type="NCBIfam" id="TIGR02532">
    <property type="entry name" value="IV_pilin_GFxxxE"/>
    <property type="match status" value="1"/>
</dbReference>
<evidence type="ECO:0000256" key="1">
    <source>
        <dbReference type="ARBA" id="ARBA00004442"/>
    </source>
</evidence>
<protein>
    <recommendedName>
        <fullName evidence="6">Prepilin-type N-terminal cleavage/methylation domain-containing protein</fullName>
    </recommendedName>
</protein>
<keyword evidence="3" id="KW-0812">Transmembrane</keyword>
<keyword evidence="2" id="KW-0998">Cell outer membrane</keyword>
<keyword evidence="3" id="KW-1133">Transmembrane helix</keyword>
<dbReference type="InterPro" id="IPR012902">
    <property type="entry name" value="N_methyl_site"/>
</dbReference>
<dbReference type="EMBL" id="BMQL01000011">
    <property type="protein sequence ID" value="GGR09996.1"/>
    <property type="molecule type" value="Genomic_DNA"/>
</dbReference>
<sequence>MRAGVCQGFTLIEALVALVLLALVTGVYIHAQVASTTQQTQLTSNEVATANLALIAREINRGNSAAMQPQLSPQAILSLESGTDQQLLSSTFSATVTFVPNSDPPQYLIAVRDRAGNGVSGTAVAPGGQP</sequence>
<evidence type="ECO:0000313" key="4">
    <source>
        <dbReference type="EMBL" id="GGR09996.1"/>
    </source>
</evidence>
<dbReference type="Proteomes" id="UP000603865">
    <property type="component" value="Unassembled WGS sequence"/>
</dbReference>
<evidence type="ECO:0000256" key="2">
    <source>
        <dbReference type="ARBA" id="ARBA00023237"/>
    </source>
</evidence>
<reference evidence="4" key="2">
    <citation type="submission" date="2020-09" db="EMBL/GenBank/DDBJ databases">
        <authorList>
            <person name="Sun Q."/>
            <person name="Ohkuma M."/>
        </authorList>
    </citation>
    <scope>NUCLEOTIDE SEQUENCE</scope>
    <source>
        <strain evidence="4">JCM 31311</strain>
    </source>
</reference>